<gene>
    <name evidence="3" type="ORF">QTG54_005290</name>
</gene>
<dbReference type="EMBL" id="JATAAI010000008">
    <property type="protein sequence ID" value="KAK1743693.1"/>
    <property type="molecule type" value="Genomic_DNA"/>
</dbReference>
<feature type="region of interest" description="Disordered" evidence="2">
    <location>
        <begin position="58"/>
        <end position="95"/>
    </location>
</feature>
<dbReference type="InterPro" id="IPR020103">
    <property type="entry name" value="PsdUridine_synth_cat_dom_sf"/>
</dbReference>
<evidence type="ECO:0000256" key="1">
    <source>
        <dbReference type="ARBA" id="ARBA00023235"/>
    </source>
</evidence>
<dbReference type="GO" id="GO:0009982">
    <property type="term" value="F:pseudouridine synthase activity"/>
    <property type="evidence" value="ECO:0007669"/>
    <property type="project" value="InterPro"/>
</dbReference>
<evidence type="ECO:0000313" key="3">
    <source>
        <dbReference type="EMBL" id="KAK1743693.1"/>
    </source>
</evidence>
<dbReference type="Gene3D" id="3.30.70.580">
    <property type="entry name" value="Pseudouridine synthase I, catalytic domain, N-terminal subdomain"/>
    <property type="match status" value="1"/>
</dbReference>
<name>A0AAD8YCF8_9STRA</name>
<evidence type="ECO:0008006" key="5">
    <source>
        <dbReference type="Google" id="ProtNLM"/>
    </source>
</evidence>
<organism evidence="3 4">
    <name type="scientific">Skeletonema marinoi</name>
    <dbReference type="NCBI Taxonomy" id="267567"/>
    <lineage>
        <taxon>Eukaryota</taxon>
        <taxon>Sar</taxon>
        <taxon>Stramenopiles</taxon>
        <taxon>Ochrophyta</taxon>
        <taxon>Bacillariophyta</taxon>
        <taxon>Coscinodiscophyceae</taxon>
        <taxon>Thalassiosirophycidae</taxon>
        <taxon>Thalassiosirales</taxon>
        <taxon>Skeletonemataceae</taxon>
        <taxon>Skeletonema</taxon>
        <taxon>Skeletonema marinoi-dohrnii complex</taxon>
    </lineage>
</organism>
<feature type="compositionally biased region" description="Low complexity" evidence="2">
    <location>
        <begin position="1"/>
        <end position="13"/>
    </location>
</feature>
<evidence type="ECO:0000256" key="2">
    <source>
        <dbReference type="SAM" id="MobiDB-lite"/>
    </source>
</evidence>
<protein>
    <recommendedName>
        <fullName evidence="5">tRNA pseudouridine synthase</fullName>
    </recommendedName>
</protein>
<proteinExistence type="predicted"/>
<dbReference type="InterPro" id="IPR020094">
    <property type="entry name" value="TruA/RsuA/RluB/E/F_N"/>
</dbReference>
<dbReference type="GO" id="GO:0003723">
    <property type="term" value="F:RNA binding"/>
    <property type="evidence" value="ECO:0007669"/>
    <property type="project" value="InterPro"/>
</dbReference>
<feature type="compositionally biased region" description="Low complexity" evidence="2">
    <location>
        <begin position="65"/>
        <end position="89"/>
    </location>
</feature>
<reference evidence="3" key="1">
    <citation type="submission" date="2023-06" db="EMBL/GenBank/DDBJ databases">
        <title>Survivors Of The Sea: Transcriptome response of Skeletonema marinoi to long-term dormancy.</title>
        <authorList>
            <person name="Pinder M.I.M."/>
            <person name="Kourtchenko O."/>
            <person name="Robertson E.K."/>
            <person name="Larsson T."/>
            <person name="Maumus F."/>
            <person name="Osuna-Cruz C.M."/>
            <person name="Vancaester E."/>
            <person name="Stenow R."/>
            <person name="Vandepoele K."/>
            <person name="Ploug H."/>
            <person name="Bruchert V."/>
            <person name="Godhe A."/>
            <person name="Topel M."/>
        </authorList>
    </citation>
    <scope>NUCLEOTIDE SEQUENCE</scope>
    <source>
        <strain evidence="3">R05AC</strain>
    </source>
</reference>
<dbReference type="AlphaFoldDB" id="A0AAD8YCF8"/>
<keyword evidence="4" id="KW-1185">Reference proteome</keyword>
<dbReference type="PANTHER" id="PTHR11142:SF0">
    <property type="entry name" value="TRNA PSEUDOURIDINE SYNTHASE-LIKE 1"/>
    <property type="match status" value="1"/>
</dbReference>
<sequence>MPVMMMSTSSAAADATHIKDESTDNVAQTTSTIDNNSFCYTTAILKVSYDGTHFSGWTGGNAGDQPNKSKASPKQQQSNNNKSTQQTQQRRSLDEVELSSVKNIIFEACSRTDAGVHATSLVAQFYCYNDQVHNNTNGNSTRYYDSSNSSIPIRPKGPTDASNFIQLPFNSDLSKLVYVLNRMLPPDVRVLAASPMPTVKSMSSSSMSKYSIDAFHPTLYTQSKTYVYRFSIGNIQDPLQSRFVWHLDGSSGRAMGMNGNKFDLDLAMQVANCSCVLMLEIMLHLDQ</sequence>
<dbReference type="SUPFAM" id="SSF55120">
    <property type="entry name" value="Pseudouridine synthase"/>
    <property type="match status" value="1"/>
</dbReference>
<accession>A0AAD8YCF8</accession>
<dbReference type="Proteomes" id="UP001224775">
    <property type="component" value="Unassembled WGS sequence"/>
</dbReference>
<comment type="caution">
    <text evidence="3">The sequence shown here is derived from an EMBL/GenBank/DDBJ whole genome shotgun (WGS) entry which is preliminary data.</text>
</comment>
<dbReference type="PANTHER" id="PTHR11142">
    <property type="entry name" value="PSEUDOURIDYLATE SYNTHASE"/>
    <property type="match status" value="1"/>
</dbReference>
<evidence type="ECO:0000313" key="4">
    <source>
        <dbReference type="Proteomes" id="UP001224775"/>
    </source>
</evidence>
<keyword evidence="1" id="KW-0413">Isomerase</keyword>
<feature type="region of interest" description="Disordered" evidence="2">
    <location>
        <begin position="1"/>
        <end position="26"/>
    </location>
</feature>
<dbReference type="GO" id="GO:0031119">
    <property type="term" value="P:tRNA pseudouridine synthesis"/>
    <property type="evidence" value="ECO:0007669"/>
    <property type="project" value="TreeGrafter"/>
</dbReference>
<dbReference type="InterPro" id="IPR001406">
    <property type="entry name" value="PsdUridine_synth_TruA"/>
</dbReference>